<dbReference type="STRING" id="578458.D8PJV9"/>
<evidence type="ECO:0000256" key="1">
    <source>
        <dbReference type="SAM" id="MobiDB-lite"/>
    </source>
</evidence>
<protein>
    <recommendedName>
        <fullName evidence="2">Gfo/Idh/MocA-like oxidoreductase N-terminal domain-containing protein</fullName>
    </recommendedName>
</protein>
<organism evidence="4">
    <name type="scientific">Schizophyllum commune (strain H4-8 / FGSC 9210)</name>
    <name type="common">Split gill fungus</name>
    <dbReference type="NCBI Taxonomy" id="578458"/>
    <lineage>
        <taxon>Eukaryota</taxon>
        <taxon>Fungi</taxon>
        <taxon>Dikarya</taxon>
        <taxon>Basidiomycota</taxon>
        <taxon>Agaricomycotina</taxon>
        <taxon>Agaricomycetes</taxon>
        <taxon>Agaricomycetidae</taxon>
        <taxon>Agaricales</taxon>
        <taxon>Schizophyllaceae</taxon>
        <taxon>Schizophyllum</taxon>
    </lineage>
</organism>
<dbReference type="HOGENOM" id="CLU_023194_4_1_1"/>
<dbReference type="GO" id="GO:0000166">
    <property type="term" value="F:nucleotide binding"/>
    <property type="evidence" value="ECO:0007669"/>
    <property type="project" value="InterPro"/>
</dbReference>
<evidence type="ECO:0000259" key="2">
    <source>
        <dbReference type="Pfam" id="PF01408"/>
    </source>
</evidence>
<dbReference type="Pfam" id="PF01408">
    <property type="entry name" value="GFO_IDH_MocA"/>
    <property type="match status" value="1"/>
</dbReference>
<reference evidence="3 4" key="1">
    <citation type="journal article" date="2010" name="Nat. Biotechnol.">
        <title>Genome sequence of the model mushroom Schizophyllum commune.</title>
        <authorList>
            <person name="Ohm R.A."/>
            <person name="de Jong J.F."/>
            <person name="Lugones L.G."/>
            <person name="Aerts A."/>
            <person name="Kothe E."/>
            <person name="Stajich J.E."/>
            <person name="de Vries R.P."/>
            <person name="Record E."/>
            <person name="Levasseur A."/>
            <person name="Baker S.E."/>
            <person name="Bartholomew K.A."/>
            <person name="Coutinho P.M."/>
            <person name="Erdmann S."/>
            <person name="Fowler T.J."/>
            <person name="Gathman A.C."/>
            <person name="Lombard V."/>
            <person name="Henrissat B."/>
            <person name="Knabe N."/>
            <person name="Kuees U."/>
            <person name="Lilly W.W."/>
            <person name="Lindquist E."/>
            <person name="Lucas S."/>
            <person name="Magnuson J.K."/>
            <person name="Piumi F."/>
            <person name="Raudaskoski M."/>
            <person name="Salamov A."/>
            <person name="Schmutz J."/>
            <person name="Schwarze F.W.M.R."/>
            <person name="vanKuyk P.A."/>
            <person name="Horton J.S."/>
            <person name="Grigoriev I.V."/>
            <person name="Woesten H.A.B."/>
        </authorList>
    </citation>
    <scope>NUCLEOTIDE SEQUENCE [LARGE SCALE GENOMIC DNA]</scope>
    <source>
        <strain evidence="4">H4-8 / FGSC 9210</strain>
    </source>
</reference>
<dbReference type="InterPro" id="IPR000683">
    <property type="entry name" value="Gfo/Idh/MocA-like_OxRdtase_N"/>
</dbReference>
<dbReference type="VEuPathDB" id="FungiDB:SCHCODRAFT_02623446"/>
<dbReference type="SUPFAM" id="SSF55347">
    <property type="entry name" value="Glyceraldehyde-3-phosphate dehydrogenase-like, C-terminal domain"/>
    <property type="match status" value="1"/>
</dbReference>
<name>D8PJV9_SCHCM</name>
<dbReference type="Gene3D" id="3.30.360.10">
    <property type="entry name" value="Dihydrodipicolinate Reductase, domain 2"/>
    <property type="match status" value="1"/>
</dbReference>
<evidence type="ECO:0000313" key="4">
    <source>
        <dbReference type="Proteomes" id="UP000007431"/>
    </source>
</evidence>
<dbReference type="Gene3D" id="3.40.50.720">
    <property type="entry name" value="NAD(P)-binding Rossmann-like Domain"/>
    <property type="match status" value="1"/>
</dbReference>
<dbReference type="OrthoDB" id="64915at2759"/>
<accession>D8PJV9</accession>
<feature type="compositionally biased region" description="Gly residues" evidence="1">
    <location>
        <begin position="375"/>
        <end position="384"/>
    </location>
</feature>
<dbReference type="AlphaFoldDB" id="D8PJV9"/>
<feature type="domain" description="Gfo/Idh/MocA-like oxidoreductase N-terminal" evidence="2">
    <location>
        <begin position="11"/>
        <end position="141"/>
    </location>
</feature>
<gene>
    <name evidence="3" type="ORF">SCHCODRAFT_46965</name>
</gene>
<feature type="region of interest" description="Disordered" evidence="1">
    <location>
        <begin position="363"/>
        <end position="385"/>
    </location>
</feature>
<dbReference type="InterPro" id="IPR036291">
    <property type="entry name" value="NAD(P)-bd_dom_sf"/>
</dbReference>
<dbReference type="GeneID" id="9588265"/>
<proteinExistence type="predicted"/>
<dbReference type="eggNOG" id="ENOG502QQXH">
    <property type="taxonomic scope" value="Eukaryota"/>
</dbReference>
<dbReference type="InterPro" id="IPR051450">
    <property type="entry name" value="Gfo/Idh/MocA_Oxidoreductases"/>
</dbReference>
<sequence>MTLAKDVPVTLAVIGCGQRGNAYSAYALASPGRAKVVACAEPRPKTRAEFSARHAIDATLVFDSWQALRRASEETLRTVGKRLADAVLVTVQDHMHEKVVRAFAALGYNILCEKPMATTVGDCLRMEDAVARQNIIFGMGHVMRYSPYSQEITKIVRSGELGRLVNIVQVEPVGYFHFAHSYVRGNWGREAECAFALLTKCCHDIDILCHWMAPAKPVRVSSFGSLYHFRREQKPPAAGDATKCLSCPAEKDCAYSAKKIYYDAIKRGHTAWPVEVLTDGTPTVEGVKETLDNTSYGSCVYELPNDVCDNQVVNIMFDNDTTVSFTMVAFTEAICDRQLRMHFTHGEIIGDMTKFTVTDFRKTEKRTRSVHPKSEGGGHGGGDTGLARTFVEAVRTGDQRVLGTDIKEVTKSHVTVFAAEQSRLMGGQVVLVEEFEKKAREEALKSGKIEDVFSTEGKEEGIPRHGMAKVHVEVTV</sequence>
<dbReference type="OMA" id="LICERQT"/>
<dbReference type="PANTHER" id="PTHR43377:SF12">
    <property type="entry name" value="BINDING ROSSMANN FOLD OXIDOREDUCTASE, PUTATIVE (AFU_ORTHOLOGUE AFUA_3G11840)-RELATED"/>
    <property type="match status" value="1"/>
</dbReference>
<keyword evidence="4" id="KW-1185">Reference proteome</keyword>
<dbReference type="KEGG" id="scm:SCHCO_02623446"/>
<dbReference type="EMBL" id="GL377302">
    <property type="protein sequence ID" value="EFJ01882.1"/>
    <property type="molecule type" value="Genomic_DNA"/>
</dbReference>
<evidence type="ECO:0000313" key="3">
    <source>
        <dbReference type="EMBL" id="EFJ01882.1"/>
    </source>
</evidence>
<dbReference type="Proteomes" id="UP000007431">
    <property type="component" value="Unassembled WGS sequence"/>
</dbReference>
<dbReference type="InParanoid" id="D8PJV9"/>
<dbReference type="PANTHER" id="PTHR43377">
    <property type="entry name" value="BILIVERDIN REDUCTASE A"/>
    <property type="match status" value="1"/>
</dbReference>
<dbReference type="SUPFAM" id="SSF51735">
    <property type="entry name" value="NAD(P)-binding Rossmann-fold domains"/>
    <property type="match status" value="1"/>
</dbReference>